<dbReference type="AlphaFoldDB" id="A0A4R7T3Z1"/>
<keyword evidence="2" id="KW-1185">Reference proteome</keyword>
<dbReference type="OrthoDB" id="3822410at2"/>
<organism evidence="1 2">
    <name type="scientific">Kribbella voronezhensis</name>
    <dbReference type="NCBI Taxonomy" id="2512212"/>
    <lineage>
        <taxon>Bacteria</taxon>
        <taxon>Bacillati</taxon>
        <taxon>Actinomycetota</taxon>
        <taxon>Actinomycetes</taxon>
        <taxon>Propionibacteriales</taxon>
        <taxon>Kribbellaceae</taxon>
        <taxon>Kribbella</taxon>
    </lineage>
</organism>
<dbReference type="Proteomes" id="UP000295151">
    <property type="component" value="Unassembled WGS sequence"/>
</dbReference>
<proteinExistence type="predicted"/>
<evidence type="ECO:0000313" key="1">
    <source>
        <dbReference type="EMBL" id="TDU86511.1"/>
    </source>
</evidence>
<dbReference type="EMBL" id="SOCE01000001">
    <property type="protein sequence ID" value="TDU86511.1"/>
    <property type="molecule type" value="Genomic_DNA"/>
</dbReference>
<accession>A0A4R7T3Z1</accession>
<gene>
    <name evidence="1" type="ORF">EV138_0020</name>
</gene>
<reference evidence="1 2" key="1">
    <citation type="submission" date="2019-03" db="EMBL/GenBank/DDBJ databases">
        <title>Genomic Encyclopedia of Type Strains, Phase III (KMG-III): the genomes of soil and plant-associated and newly described type strains.</title>
        <authorList>
            <person name="Whitman W."/>
        </authorList>
    </citation>
    <scope>NUCLEOTIDE SEQUENCE [LARGE SCALE GENOMIC DNA]</scope>
    <source>
        <strain evidence="1 2">VKM Ac-2575</strain>
    </source>
</reference>
<evidence type="ECO:0000313" key="2">
    <source>
        <dbReference type="Proteomes" id="UP000295151"/>
    </source>
</evidence>
<sequence>MLTARTLAEAHIYASVMAAADAPDATAAAAEETLAEGADTWTLNVRGYEIEVPYASEQAARQVGARFGLGVSQLVDAGQWVLVATTYARRALDLDLAYDNGPESERRSIELNWMFAADALTEAVKFLPEDAEAIPAEVLWSELGRQTYRQQPELFQRAKLVDDLEYYRGTLDDFRALHGGPSA</sequence>
<protein>
    <submittedName>
        <fullName evidence="1">Uncharacterized protein</fullName>
    </submittedName>
</protein>
<name>A0A4R7T3Z1_9ACTN</name>
<comment type="caution">
    <text evidence="1">The sequence shown here is derived from an EMBL/GenBank/DDBJ whole genome shotgun (WGS) entry which is preliminary data.</text>
</comment>
<dbReference type="RefSeq" id="WP_133976454.1">
    <property type="nucleotide sequence ID" value="NZ_SOCE01000001.1"/>
</dbReference>